<evidence type="ECO:0000256" key="1">
    <source>
        <dbReference type="ARBA" id="ARBA00006479"/>
    </source>
</evidence>
<dbReference type="InterPro" id="IPR000600">
    <property type="entry name" value="ROK"/>
</dbReference>
<dbReference type="InterPro" id="IPR049874">
    <property type="entry name" value="ROK_cs"/>
</dbReference>
<dbReference type="EMBL" id="UOEI01000407">
    <property type="protein sequence ID" value="VAW04826.1"/>
    <property type="molecule type" value="Genomic_DNA"/>
</dbReference>
<dbReference type="InterPro" id="IPR036390">
    <property type="entry name" value="WH_DNA-bd_sf"/>
</dbReference>
<feature type="domain" description="HTH marR-type" evidence="2">
    <location>
        <begin position="18"/>
        <end position="59"/>
    </location>
</feature>
<dbReference type="GO" id="GO:0003700">
    <property type="term" value="F:DNA-binding transcription factor activity"/>
    <property type="evidence" value="ECO:0007669"/>
    <property type="project" value="InterPro"/>
</dbReference>
<dbReference type="PROSITE" id="PS01125">
    <property type="entry name" value="ROK"/>
    <property type="match status" value="1"/>
</dbReference>
<accession>A0A3B0TD09</accession>
<comment type="similarity">
    <text evidence="1">Belongs to the ROK (NagC/XylR) family.</text>
</comment>
<protein>
    <recommendedName>
        <fullName evidence="2">HTH marR-type domain-containing protein</fullName>
    </recommendedName>
</protein>
<evidence type="ECO:0000313" key="3">
    <source>
        <dbReference type="EMBL" id="VAW04826.1"/>
    </source>
</evidence>
<dbReference type="Pfam" id="PF12802">
    <property type="entry name" value="MarR_2"/>
    <property type="match status" value="1"/>
</dbReference>
<dbReference type="PANTHER" id="PTHR18964:SF149">
    <property type="entry name" value="BIFUNCTIONAL UDP-N-ACETYLGLUCOSAMINE 2-EPIMERASE_N-ACETYLMANNOSAMINE KINASE"/>
    <property type="match status" value="1"/>
</dbReference>
<dbReference type="Gene3D" id="3.30.420.40">
    <property type="match status" value="2"/>
</dbReference>
<dbReference type="CDD" id="cd24073">
    <property type="entry name" value="ASKHA_ATPase_ROK_CYANR"/>
    <property type="match status" value="1"/>
</dbReference>
<dbReference type="InterPro" id="IPR000835">
    <property type="entry name" value="HTH_MarR-typ"/>
</dbReference>
<name>A0A3B0TD09_9ZZZZ</name>
<dbReference type="InterPro" id="IPR036388">
    <property type="entry name" value="WH-like_DNA-bd_sf"/>
</dbReference>
<gene>
    <name evidence="3" type="ORF">MNBD_ACTINO01-753</name>
</gene>
<organism evidence="3">
    <name type="scientific">hydrothermal vent metagenome</name>
    <dbReference type="NCBI Taxonomy" id="652676"/>
    <lineage>
        <taxon>unclassified sequences</taxon>
        <taxon>metagenomes</taxon>
        <taxon>ecological metagenomes</taxon>
    </lineage>
</organism>
<reference evidence="3" key="1">
    <citation type="submission" date="2018-06" db="EMBL/GenBank/DDBJ databases">
        <authorList>
            <person name="Zhirakovskaya E."/>
        </authorList>
    </citation>
    <scope>NUCLEOTIDE SEQUENCE</scope>
</reference>
<dbReference type="AlphaFoldDB" id="A0A3B0TD09"/>
<evidence type="ECO:0000259" key="2">
    <source>
        <dbReference type="Pfam" id="PF12802"/>
    </source>
</evidence>
<dbReference type="Gene3D" id="1.10.10.10">
    <property type="entry name" value="Winged helix-like DNA-binding domain superfamily/Winged helix DNA-binding domain"/>
    <property type="match status" value="1"/>
</dbReference>
<dbReference type="InterPro" id="IPR043129">
    <property type="entry name" value="ATPase_NBD"/>
</dbReference>
<dbReference type="SUPFAM" id="SSF46785">
    <property type="entry name" value="Winged helix' DNA-binding domain"/>
    <property type="match status" value="1"/>
</dbReference>
<sequence length="422" mass="44254">MNEIKVSRQLGKQINSKLILNLIKAGPISRAEIASESGLSAATVSNLTSELIDQGLVRESGVGEATRGRPPVLLSLNSNARFVVGVKVMPGSLVAVVTDLDAEVIAHRELKYSGASAPLHQNGSPDTTPAEVVEKVAQLVDEVIKDAGIERADLLGVGLGLAGFIDSNAGVCRYSPFFGWRDVNLASPLTSALGLDVYLENDVNSLTIAEQWFGHGRSYEHFVVVTVGRGIGVGFVLNGRFYAGHEGGVGELGHVTVVPDGPICSCGRRGCLEVMASDRALIQAARESIADGKLAVLTESGDITVEALVAAADGGADTARSLIAESGRWLGIGLATIVNLLNPELIIVAGEGVEAGDLRLDPMREALREGRFDSLGSDTKLVVESSGDVTWARGAACVVLSEFFRSPLHRGRPAPVSMGETE</sequence>
<dbReference type="Pfam" id="PF00480">
    <property type="entry name" value="ROK"/>
    <property type="match status" value="1"/>
</dbReference>
<dbReference type="SUPFAM" id="SSF53067">
    <property type="entry name" value="Actin-like ATPase domain"/>
    <property type="match status" value="1"/>
</dbReference>
<dbReference type="PANTHER" id="PTHR18964">
    <property type="entry name" value="ROK (REPRESSOR, ORF, KINASE) FAMILY"/>
    <property type="match status" value="1"/>
</dbReference>
<proteinExistence type="inferred from homology"/>